<dbReference type="EMBL" id="LXQA010206259">
    <property type="protein sequence ID" value="MCI33658.1"/>
    <property type="molecule type" value="Genomic_DNA"/>
</dbReference>
<protein>
    <submittedName>
        <fullName evidence="2">Clustered mitochondria protein-like</fullName>
    </submittedName>
</protein>
<feature type="region of interest" description="Disordered" evidence="1">
    <location>
        <begin position="43"/>
        <end position="113"/>
    </location>
</feature>
<feature type="region of interest" description="Disordered" evidence="1">
    <location>
        <begin position="1"/>
        <end position="23"/>
    </location>
</feature>
<dbReference type="AlphaFoldDB" id="A0A392RAI6"/>
<proteinExistence type="predicted"/>
<name>A0A392RAI6_9FABA</name>
<sequence>MRILPISDSNGQEHEDAATVDDSATVDDAILVDNTKEAATTVKGNIEETKATRDSKEPKEIVDLSRQKPVVTSEAVYETSSDEGWQEANSKGRSSSAANRKSGRRQRPLLSKL</sequence>
<feature type="compositionally biased region" description="Basic and acidic residues" evidence="1">
    <location>
        <begin position="45"/>
        <end position="66"/>
    </location>
</feature>
<feature type="non-terminal residue" evidence="2">
    <location>
        <position position="113"/>
    </location>
</feature>
<evidence type="ECO:0000313" key="2">
    <source>
        <dbReference type="EMBL" id="MCI33658.1"/>
    </source>
</evidence>
<comment type="caution">
    <text evidence="2">The sequence shown here is derived from an EMBL/GenBank/DDBJ whole genome shotgun (WGS) entry which is preliminary data.</text>
</comment>
<organism evidence="2 3">
    <name type="scientific">Trifolium medium</name>
    <dbReference type="NCBI Taxonomy" id="97028"/>
    <lineage>
        <taxon>Eukaryota</taxon>
        <taxon>Viridiplantae</taxon>
        <taxon>Streptophyta</taxon>
        <taxon>Embryophyta</taxon>
        <taxon>Tracheophyta</taxon>
        <taxon>Spermatophyta</taxon>
        <taxon>Magnoliopsida</taxon>
        <taxon>eudicotyledons</taxon>
        <taxon>Gunneridae</taxon>
        <taxon>Pentapetalae</taxon>
        <taxon>rosids</taxon>
        <taxon>fabids</taxon>
        <taxon>Fabales</taxon>
        <taxon>Fabaceae</taxon>
        <taxon>Papilionoideae</taxon>
        <taxon>50 kb inversion clade</taxon>
        <taxon>NPAAA clade</taxon>
        <taxon>Hologalegina</taxon>
        <taxon>IRL clade</taxon>
        <taxon>Trifolieae</taxon>
        <taxon>Trifolium</taxon>
    </lineage>
</organism>
<keyword evidence="3" id="KW-1185">Reference proteome</keyword>
<feature type="compositionally biased region" description="Polar residues" evidence="1">
    <location>
        <begin position="86"/>
        <end position="99"/>
    </location>
</feature>
<evidence type="ECO:0000256" key="1">
    <source>
        <dbReference type="SAM" id="MobiDB-lite"/>
    </source>
</evidence>
<dbReference type="Proteomes" id="UP000265520">
    <property type="component" value="Unassembled WGS sequence"/>
</dbReference>
<reference evidence="2 3" key="1">
    <citation type="journal article" date="2018" name="Front. Plant Sci.">
        <title>Red Clover (Trifolium pratense) and Zigzag Clover (T. medium) - A Picture of Genomic Similarities and Differences.</title>
        <authorList>
            <person name="Dluhosova J."/>
            <person name="Istvanek J."/>
            <person name="Nedelnik J."/>
            <person name="Repkova J."/>
        </authorList>
    </citation>
    <scope>NUCLEOTIDE SEQUENCE [LARGE SCALE GENOMIC DNA]</scope>
    <source>
        <strain evidence="3">cv. 10/8</strain>
        <tissue evidence="2">Leaf</tissue>
    </source>
</reference>
<evidence type="ECO:0000313" key="3">
    <source>
        <dbReference type="Proteomes" id="UP000265520"/>
    </source>
</evidence>
<accession>A0A392RAI6</accession>